<sequence length="189" mass="19597">MISGHSGLEQLKISDAEKLYIAGAGYNPCLHLWESKIPMKAACPLRSTHYLAPGGVATPGSNQNAGKKQKKGGKNISSGARNGSAPAIGVYFGLGGQIMMVWATYKHRRDQMSISGTQAGRGSLYRHVYCSSPSAKQHEVGSKLSLILTSAATSPTSDHSPSSSAAPPAINSLATSTLSLAQAAESADL</sequence>
<gene>
    <name evidence="2" type="ORF">B0H17DRAFT_1139306</name>
</gene>
<dbReference type="Proteomes" id="UP001221757">
    <property type="component" value="Unassembled WGS sequence"/>
</dbReference>
<feature type="region of interest" description="Disordered" evidence="1">
    <location>
        <begin position="54"/>
        <end position="80"/>
    </location>
</feature>
<evidence type="ECO:0000313" key="2">
    <source>
        <dbReference type="EMBL" id="KAJ7678613.1"/>
    </source>
</evidence>
<organism evidence="2 3">
    <name type="scientific">Mycena rosella</name>
    <name type="common">Pink bonnet</name>
    <name type="synonym">Agaricus rosellus</name>
    <dbReference type="NCBI Taxonomy" id="1033263"/>
    <lineage>
        <taxon>Eukaryota</taxon>
        <taxon>Fungi</taxon>
        <taxon>Dikarya</taxon>
        <taxon>Basidiomycota</taxon>
        <taxon>Agaricomycotina</taxon>
        <taxon>Agaricomycetes</taxon>
        <taxon>Agaricomycetidae</taxon>
        <taxon>Agaricales</taxon>
        <taxon>Marasmiineae</taxon>
        <taxon>Mycenaceae</taxon>
        <taxon>Mycena</taxon>
    </lineage>
</organism>
<keyword evidence="3" id="KW-1185">Reference proteome</keyword>
<accession>A0AAD7G8W4</accession>
<reference evidence="2" key="1">
    <citation type="submission" date="2023-03" db="EMBL/GenBank/DDBJ databases">
        <title>Massive genome expansion in bonnet fungi (Mycena s.s.) driven by repeated elements and novel gene families across ecological guilds.</title>
        <authorList>
            <consortium name="Lawrence Berkeley National Laboratory"/>
            <person name="Harder C.B."/>
            <person name="Miyauchi S."/>
            <person name="Viragh M."/>
            <person name="Kuo A."/>
            <person name="Thoen E."/>
            <person name="Andreopoulos B."/>
            <person name="Lu D."/>
            <person name="Skrede I."/>
            <person name="Drula E."/>
            <person name="Henrissat B."/>
            <person name="Morin E."/>
            <person name="Kohler A."/>
            <person name="Barry K."/>
            <person name="LaButti K."/>
            <person name="Morin E."/>
            <person name="Salamov A."/>
            <person name="Lipzen A."/>
            <person name="Mereny Z."/>
            <person name="Hegedus B."/>
            <person name="Baldrian P."/>
            <person name="Stursova M."/>
            <person name="Weitz H."/>
            <person name="Taylor A."/>
            <person name="Grigoriev I.V."/>
            <person name="Nagy L.G."/>
            <person name="Martin F."/>
            <person name="Kauserud H."/>
        </authorList>
    </citation>
    <scope>NUCLEOTIDE SEQUENCE</scope>
    <source>
        <strain evidence="2">CBHHK067</strain>
    </source>
</reference>
<name>A0AAD7G8W4_MYCRO</name>
<evidence type="ECO:0000313" key="3">
    <source>
        <dbReference type="Proteomes" id="UP001221757"/>
    </source>
</evidence>
<protein>
    <submittedName>
        <fullName evidence="2">Uncharacterized protein</fullName>
    </submittedName>
</protein>
<evidence type="ECO:0000256" key="1">
    <source>
        <dbReference type="SAM" id="MobiDB-lite"/>
    </source>
</evidence>
<dbReference type="AlphaFoldDB" id="A0AAD7G8W4"/>
<proteinExistence type="predicted"/>
<dbReference type="EMBL" id="JARKIE010000133">
    <property type="protein sequence ID" value="KAJ7678613.1"/>
    <property type="molecule type" value="Genomic_DNA"/>
</dbReference>
<comment type="caution">
    <text evidence="2">The sequence shown here is derived from an EMBL/GenBank/DDBJ whole genome shotgun (WGS) entry which is preliminary data.</text>
</comment>